<reference evidence="5" key="1">
    <citation type="submission" date="2021-01" db="EMBL/GenBank/DDBJ databases">
        <authorList>
            <person name="Corre E."/>
            <person name="Pelletier E."/>
            <person name="Niang G."/>
            <person name="Scheremetjew M."/>
            <person name="Finn R."/>
            <person name="Kale V."/>
            <person name="Holt S."/>
            <person name="Cochrane G."/>
            <person name="Meng A."/>
            <person name="Brown T."/>
            <person name="Cohen L."/>
        </authorList>
    </citation>
    <scope>NUCLEOTIDE SEQUENCE</scope>
</reference>
<evidence type="ECO:0000256" key="1">
    <source>
        <dbReference type="ARBA" id="ARBA00022737"/>
    </source>
</evidence>
<dbReference type="InterPro" id="IPR002110">
    <property type="entry name" value="Ankyrin_rpt"/>
</dbReference>
<feature type="transmembrane region" description="Helical" evidence="4">
    <location>
        <begin position="1242"/>
        <end position="1261"/>
    </location>
</feature>
<dbReference type="SUPFAM" id="SSF48403">
    <property type="entry name" value="Ankyrin repeat"/>
    <property type="match status" value="1"/>
</dbReference>
<keyword evidence="4" id="KW-1133">Transmembrane helix</keyword>
<evidence type="ECO:0000256" key="3">
    <source>
        <dbReference type="SAM" id="Coils"/>
    </source>
</evidence>
<evidence type="ECO:0000256" key="4">
    <source>
        <dbReference type="SAM" id="Phobius"/>
    </source>
</evidence>
<keyword evidence="3" id="KW-0175">Coiled coil</keyword>
<organism evidence="5">
    <name type="scientific">Noctiluca scintillans</name>
    <name type="common">Sea sparkle</name>
    <name type="synonym">Red tide dinoflagellate</name>
    <dbReference type="NCBI Taxonomy" id="2966"/>
    <lineage>
        <taxon>Eukaryota</taxon>
        <taxon>Sar</taxon>
        <taxon>Alveolata</taxon>
        <taxon>Dinophyceae</taxon>
        <taxon>Noctilucales</taxon>
        <taxon>Noctilucaceae</taxon>
        <taxon>Noctiluca</taxon>
    </lineage>
</organism>
<protein>
    <submittedName>
        <fullName evidence="5">Uncharacterized protein</fullName>
    </submittedName>
</protein>
<feature type="transmembrane region" description="Helical" evidence="4">
    <location>
        <begin position="1004"/>
        <end position="1024"/>
    </location>
</feature>
<keyword evidence="4" id="KW-0472">Membrane</keyword>
<feature type="transmembrane region" description="Helical" evidence="4">
    <location>
        <begin position="964"/>
        <end position="983"/>
    </location>
</feature>
<dbReference type="SMART" id="SM00248">
    <property type="entry name" value="ANK"/>
    <property type="match status" value="4"/>
</dbReference>
<keyword evidence="2" id="KW-0040">ANK repeat</keyword>
<evidence type="ECO:0000256" key="2">
    <source>
        <dbReference type="ARBA" id="ARBA00023043"/>
    </source>
</evidence>
<name>A0A7S1EVN2_NOCSC</name>
<feature type="coiled-coil region" evidence="3">
    <location>
        <begin position="1299"/>
        <end position="1326"/>
    </location>
</feature>
<accession>A0A7S1EVN2</accession>
<dbReference type="InterPro" id="IPR036770">
    <property type="entry name" value="Ankyrin_rpt-contain_sf"/>
</dbReference>
<dbReference type="EMBL" id="HBFQ01001389">
    <property type="protein sequence ID" value="CAD8826581.1"/>
    <property type="molecule type" value="Transcribed_RNA"/>
</dbReference>
<proteinExistence type="predicted"/>
<gene>
    <name evidence="5" type="ORF">NSCI0253_LOCUS927</name>
</gene>
<feature type="transmembrane region" description="Helical" evidence="4">
    <location>
        <begin position="1215"/>
        <end position="1236"/>
    </location>
</feature>
<feature type="transmembrane region" description="Helical" evidence="4">
    <location>
        <begin position="1061"/>
        <end position="1082"/>
    </location>
</feature>
<sequence>MTPGPSKAEAGELNEAVLYKLVFEVLVVGLERQSALLRAPPAPEEPALTHSDAATERQPCSEAAPQVGVALEEQFRIARRTIYLPVFPGPSRLSVRVKSQNAGDRIWSLGCFFMRFRRVVRRVARLRKLRDLESAPLTPESVLRAWSEALVLANTEHFYDPGMQHPFLDVTTKFVFGHEAPKEPERHQIWERTKRERIAPRLNDLLRKANGSSEGKLDGKMSATSVCLLHFAVQTAHKTNDLTYIQRVLDMGAKLNIYAKYFMFGEEHAVQALHVAVHIQYEDGVRRLIEKNAKVDSLTIRKCLLDQSPLHIALHGENKGMAAILEDEFNANIHMPDQKARTPVGLLGREPTKHRLMVHEEQRNKWVNNTKAEMRTRKGADIFLDWATDLREDTVNFNINELHRDPFPTDTLYKRKKIELGCFIHWAVIRAGRARRQSSEKSILLRALENKADVEARAHYLGFKKHGSCSALHIAVAVDFLGEATLLVEHGAFVEIPTTLGGRPHYTPLSDGVFEGSVRCVEYLLSKKADPSLPNIDGRNCVHTLVRTDTMLKETSSGAKLLDRLVECRGNLTTEDTFGDTPLDLSRKAARHYTSEDLASLMPSFRNQRSLFHDMKKLAERKRAKEALALLVVAEKDEALVSRSREEALEMRCYTGTTGAVGKDPRDYICSVLSEAPRVGVQLLNMLMLDPATKDDMHGALPVRADLSRRSWLSGVSTLPFLTYYHTDHRETASKDGQAVIRWPLWYFDLSVGDTDPRVQWHFQLAPESQSKLSRGEQSVRIKVLALGNGVNLKMINALCNMDYLEGFAELPVQAIINSMWMIVAPWLKVEQIVAFGHLFTLCAWAFLPDDRAFSRWVCWTVVAACVIREIAQRLLVYWSQGVVSWDKVRPSRLLVRLVELAILLSNMRLLRVSMLSLHSYSMVDNVVAAKCSAALSQFEVTLPLIEHMDCFLLQSEMLGNPRILLGWVIMFKFIELSFLFDCDEGFGNLLLCIYGSFPKMGSMFSLTATYFLFFCMAFIVAGGDTVHSTEALGASLLELFKGLILADGDGLAQMGKSSKMMLIGSSIVFTLLIMNLIVAVFSNEYDKEVKNVDLNFWRGRANRCDLALMRPAWVWSVSERMGQVDVRYHLEQYIGKHKEKTQLFPVYLCYALSWSVKKTALALEPFSPVLKTTLWPVIFLLDGLRRLLSGRLHHKSVELAVPSKVLQMREMIHLMGHLAVAIVGVALCFCMVGVIPQGMGALIPATLLAVMIMLVQALVIDDPWLCSDHEHPRFLWVCANSEFDPNDYITQDVEKEHIDSVQMRISLMQEQITDLETNVQSQLQRLEGMLTRLLDTRRRPSNFRQPMTNDFSD</sequence>
<dbReference type="PANTHER" id="PTHR24198:SF165">
    <property type="entry name" value="ANKYRIN REPEAT-CONTAINING PROTEIN-RELATED"/>
    <property type="match status" value="1"/>
</dbReference>
<dbReference type="PANTHER" id="PTHR24198">
    <property type="entry name" value="ANKYRIN REPEAT AND PROTEIN KINASE DOMAIN-CONTAINING PROTEIN"/>
    <property type="match status" value="1"/>
</dbReference>
<keyword evidence="4" id="KW-0812">Transmembrane</keyword>
<dbReference type="Gene3D" id="1.25.40.20">
    <property type="entry name" value="Ankyrin repeat-containing domain"/>
    <property type="match status" value="2"/>
</dbReference>
<evidence type="ECO:0000313" key="5">
    <source>
        <dbReference type="EMBL" id="CAD8826581.1"/>
    </source>
</evidence>
<keyword evidence="1" id="KW-0677">Repeat</keyword>